<gene>
    <name evidence="5" type="ORF">B7R54_02575</name>
</gene>
<dbReference type="Gene3D" id="3.40.1410.10">
    <property type="entry name" value="Chorismate lyase-like"/>
    <property type="match status" value="1"/>
</dbReference>
<dbReference type="RefSeq" id="WP_116413645.1">
    <property type="nucleotide sequence ID" value="NZ_NBWZ01000001.1"/>
</dbReference>
<comment type="caution">
    <text evidence="5">The sequence shown here is derived from an EMBL/GenBank/DDBJ whole genome shotgun (WGS) entry which is preliminary data.</text>
</comment>
<dbReference type="Gene3D" id="1.10.10.10">
    <property type="entry name" value="Winged helix-like DNA-binding domain superfamily/Winged helix DNA-binding domain"/>
    <property type="match status" value="1"/>
</dbReference>
<dbReference type="Pfam" id="PF07702">
    <property type="entry name" value="UTRA"/>
    <property type="match status" value="1"/>
</dbReference>
<dbReference type="InterPro" id="IPR050679">
    <property type="entry name" value="Bact_HTH_transcr_reg"/>
</dbReference>
<evidence type="ECO:0000313" key="6">
    <source>
        <dbReference type="Proteomes" id="UP000256486"/>
    </source>
</evidence>
<dbReference type="SMART" id="SM00866">
    <property type="entry name" value="UTRA"/>
    <property type="match status" value="1"/>
</dbReference>
<evidence type="ECO:0000256" key="1">
    <source>
        <dbReference type="ARBA" id="ARBA00023015"/>
    </source>
</evidence>
<dbReference type="CDD" id="cd07377">
    <property type="entry name" value="WHTH_GntR"/>
    <property type="match status" value="1"/>
</dbReference>
<dbReference type="SUPFAM" id="SSF64288">
    <property type="entry name" value="Chorismate lyase-like"/>
    <property type="match status" value="1"/>
</dbReference>
<dbReference type="GO" id="GO:0003677">
    <property type="term" value="F:DNA binding"/>
    <property type="evidence" value="ECO:0007669"/>
    <property type="project" value="UniProtKB-KW"/>
</dbReference>
<dbReference type="PANTHER" id="PTHR44846">
    <property type="entry name" value="MANNOSYL-D-GLYCERATE TRANSPORT/METABOLISM SYSTEM REPRESSOR MNGR-RELATED"/>
    <property type="match status" value="1"/>
</dbReference>
<evidence type="ECO:0000256" key="3">
    <source>
        <dbReference type="ARBA" id="ARBA00023163"/>
    </source>
</evidence>
<dbReference type="InterPro" id="IPR036390">
    <property type="entry name" value="WH_DNA-bd_sf"/>
</dbReference>
<evidence type="ECO:0000313" key="5">
    <source>
        <dbReference type="EMBL" id="RFA08231.1"/>
    </source>
</evidence>
<keyword evidence="1" id="KW-0805">Transcription regulation</keyword>
<keyword evidence="2" id="KW-0238">DNA-binding</keyword>
<dbReference type="InterPro" id="IPR011663">
    <property type="entry name" value="UTRA"/>
</dbReference>
<evidence type="ECO:0000259" key="4">
    <source>
        <dbReference type="PROSITE" id="PS50949"/>
    </source>
</evidence>
<dbReference type="AlphaFoldDB" id="A0A3E0VER5"/>
<dbReference type="InterPro" id="IPR000524">
    <property type="entry name" value="Tscrpt_reg_HTH_GntR"/>
</dbReference>
<dbReference type="GO" id="GO:0003700">
    <property type="term" value="F:DNA-binding transcription factor activity"/>
    <property type="evidence" value="ECO:0007669"/>
    <property type="project" value="InterPro"/>
</dbReference>
<keyword evidence="3" id="KW-0804">Transcription</keyword>
<dbReference type="OrthoDB" id="4164516at2"/>
<evidence type="ECO:0000256" key="2">
    <source>
        <dbReference type="ARBA" id="ARBA00023125"/>
    </source>
</evidence>
<dbReference type="EMBL" id="NBWZ01000001">
    <property type="protein sequence ID" value="RFA08231.1"/>
    <property type="molecule type" value="Genomic_DNA"/>
</dbReference>
<sequence>MRPDPSTTVARTYESVRSAIRSGALPSGTRIDEADVIRSLSSSRTAVREAFTWLAEEGLVERRQRSGTVVTRVPNSFTGDRFTGLVEHLLYDRVDPAPGPVAARIVSGGRMRVLSHLLLTGGEPVAVRTVYRSAEQPAEGARPEVSGSAQSDFRATFGIDLARIDTTVEAIGCDEQTAQLLRVAPGSPILLREQVLVGVDGAARLLSQAHYAGARSSFVAGLAPEHPDAG</sequence>
<dbReference type="PROSITE" id="PS50949">
    <property type="entry name" value="HTH_GNTR"/>
    <property type="match status" value="1"/>
</dbReference>
<dbReference type="InterPro" id="IPR036388">
    <property type="entry name" value="WH-like_DNA-bd_sf"/>
</dbReference>
<feature type="domain" description="HTH gntR-type" evidence="4">
    <location>
        <begin position="6"/>
        <end position="73"/>
    </location>
</feature>
<reference evidence="5 6" key="1">
    <citation type="submission" date="2017-04" db="EMBL/GenBank/DDBJ databases">
        <title>Comparative genome analysis of Subtercola boreus.</title>
        <authorList>
            <person name="Cho Y.-J."/>
            <person name="Cho A."/>
            <person name="Kim O.-S."/>
            <person name="Lee J.-I."/>
        </authorList>
    </citation>
    <scope>NUCLEOTIDE SEQUENCE [LARGE SCALE GENOMIC DNA]</scope>
    <source>
        <strain evidence="5 6">K300</strain>
    </source>
</reference>
<dbReference type="SMART" id="SM00345">
    <property type="entry name" value="HTH_GNTR"/>
    <property type="match status" value="1"/>
</dbReference>
<dbReference type="Proteomes" id="UP000256486">
    <property type="component" value="Unassembled WGS sequence"/>
</dbReference>
<accession>A0A3E0VER5</accession>
<dbReference type="GO" id="GO:0045892">
    <property type="term" value="P:negative regulation of DNA-templated transcription"/>
    <property type="evidence" value="ECO:0007669"/>
    <property type="project" value="TreeGrafter"/>
</dbReference>
<protein>
    <recommendedName>
        <fullName evidence="4">HTH gntR-type domain-containing protein</fullName>
    </recommendedName>
</protein>
<dbReference type="Pfam" id="PF00392">
    <property type="entry name" value="GntR"/>
    <property type="match status" value="1"/>
</dbReference>
<dbReference type="PANTHER" id="PTHR44846:SF1">
    <property type="entry name" value="MANNOSYL-D-GLYCERATE TRANSPORT_METABOLISM SYSTEM REPRESSOR MNGR-RELATED"/>
    <property type="match status" value="1"/>
</dbReference>
<keyword evidence="6" id="KW-1185">Reference proteome</keyword>
<proteinExistence type="predicted"/>
<name>A0A3E0VER5_9MICO</name>
<dbReference type="SUPFAM" id="SSF46785">
    <property type="entry name" value="Winged helix' DNA-binding domain"/>
    <property type="match status" value="1"/>
</dbReference>
<dbReference type="InterPro" id="IPR028978">
    <property type="entry name" value="Chorismate_lyase_/UTRA_dom_sf"/>
</dbReference>
<organism evidence="5 6">
    <name type="scientific">Subtercola boreus</name>
    <dbReference type="NCBI Taxonomy" id="120213"/>
    <lineage>
        <taxon>Bacteria</taxon>
        <taxon>Bacillati</taxon>
        <taxon>Actinomycetota</taxon>
        <taxon>Actinomycetes</taxon>
        <taxon>Micrococcales</taxon>
        <taxon>Microbacteriaceae</taxon>
        <taxon>Subtercola</taxon>
    </lineage>
</organism>